<dbReference type="AlphaFoldDB" id="A0A6J5F640"/>
<evidence type="ECO:0000313" key="2">
    <source>
        <dbReference type="Proteomes" id="UP000494363"/>
    </source>
</evidence>
<name>A0A6J5F640_9BURK</name>
<proteinExistence type="predicted"/>
<gene>
    <name evidence="1" type="ORF">LMG29542_07725</name>
</gene>
<dbReference type="Proteomes" id="UP000494363">
    <property type="component" value="Unassembled WGS sequence"/>
</dbReference>
<reference evidence="1 2" key="1">
    <citation type="submission" date="2020-04" db="EMBL/GenBank/DDBJ databases">
        <authorList>
            <person name="De Canck E."/>
        </authorList>
    </citation>
    <scope>NUCLEOTIDE SEQUENCE [LARGE SCALE GENOMIC DNA]</scope>
    <source>
        <strain evidence="1 2">LMG 29542</strain>
    </source>
</reference>
<sequence>MLQNKVRAVKDKRREIVILGKRTHEGRVRDGRAPTAACRSSRGYPRSTLGNRCLAENSQVSSHCSHARLPIARPARLKARLNPAGQTILPPPGSSHGHPGALEQQGAKIVVTLFDNAAQLVLPTTVLFGNEPQPRSKLARIAELAGVSDCGDRCRRSRQPDAEHFHDTPCIRIIFGMPGNLAVELVDPVIDLTQPRPCTHQCTTCQPRNLVPGVPDSFGQPGAELVNALW</sequence>
<accession>A0A6J5F640</accession>
<organism evidence="1 2">
    <name type="scientific">Paraburkholderia humisilvae</name>
    <dbReference type="NCBI Taxonomy" id="627669"/>
    <lineage>
        <taxon>Bacteria</taxon>
        <taxon>Pseudomonadati</taxon>
        <taxon>Pseudomonadota</taxon>
        <taxon>Betaproteobacteria</taxon>
        <taxon>Burkholderiales</taxon>
        <taxon>Burkholderiaceae</taxon>
        <taxon>Paraburkholderia</taxon>
    </lineage>
</organism>
<keyword evidence="2" id="KW-1185">Reference proteome</keyword>
<protein>
    <submittedName>
        <fullName evidence="1">Uncharacterized protein</fullName>
    </submittedName>
</protein>
<dbReference type="EMBL" id="CADIKH010000108">
    <property type="protein sequence ID" value="CAB3774330.1"/>
    <property type="molecule type" value="Genomic_DNA"/>
</dbReference>
<evidence type="ECO:0000313" key="1">
    <source>
        <dbReference type="EMBL" id="CAB3774330.1"/>
    </source>
</evidence>